<feature type="DNA-binding region" description="OmpR/PhoB-type" evidence="7">
    <location>
        <begin position="159"/>
        <end position="264"/>
    </location>
</feature>
<dbReference type="InterPro" id="IPR011006">
    <property type="entry name" value="CheY-like_superfamily"/>
</dbReference>
<evidence type="ECO:0000259" key="8">
    <source>
        <dbReference type="PROSITE" id="PS50110"/>
    </source>
</evidence>
<reference evidence="10 11" key="1">
    <citation type="submission" date="2023-10" db="EMBL/GenBank/DDBJ databases">
        <title>Sorlinia euscelidii gen. nov., sp. nov., an acetic acid bacteria isolated from the gut of Euscelidius variegatus emitter.</title>
        <authorList>
            <person name="Michoud G."/>
            <person name="Marasco R."/>
            <person name="Seferji K."/>
            <person name="Gonella E."/>
            <person name="Garuglieri E."/>
            <person name="Alma A."/>
            <person name="Mapelli F."/>
            <person name="Borin S."/>
            <person name="Daffonchio D."/>
            <person name="Crotti E."/>
        </authorList>
    </citation>
    <scope>NUCLEOTIDE SEQUENCE [LARGE SCALE GENOMIC DNA]</scope>
    <source>
        <strain evidence="10 11">EV16P</strain>
    </source>
</reference>
<dbReference type="PROSITE" id="PS51755">
    <property type="entry name" value="OMPR_PHOB"/>
    <property type="match status" value="1"/>
</dbReference>
<organism evidence="10 11">
    <name type="scientific">Sorlinia euscelidii</name>
    <dbReference type="NCBI Taxonomy" id="3081148"/>
    <lineage>
        <taxon>Bacteria</taxon>
        <taxon>Pseudomonadati</taxon>
        <taxon>Pseudomonadota</taxon>
        <taxon>Alphaproteobacteria</taxon>
        <taxon>Acetobacterales</taxon>
        <taxon>Acetobacteraceae</taxon>
        <taxon>Sorlinia</taxon>
    </lineage>
</organism>
<evidence type="ECO:0000256" key="7">
    <source>
        <dbReference type="PROSITE-ProRule" id="PRU01091"/>
    </source>
</evidence>
<feature type="modified residue" description="4-aspartylphosphate" evidence="6">
    <location>
        <position position="80"/>
    </location>
</feature>
<dbReference type="Gene3D" id="6.10.250.690">
    <property type="match status" value="1"/>
</dbReference>
<comment type="caution">
    <text evidence="10">The sequence shown here is derived from an EMBL/GenBank/DDBJ whole genome shotgun (WGS) entry which is preliminary data.</text>
</comment>
<dbReference type="InterPro" id="IPR036388">
    <property type="entry name" value="WH-like_DNA-bd_sf"/>
</dbReference>
<dbReference type="InterPro" id="IPR039420">
    <property type="entry name" value="WalR-like"/>
</dbReference>
<dbReference type="SUPFAM" id="SSF52172">
    <property type="entry name" value="CheY-like"/>
    <property type="match status" value="1"/>
</dbReference>
<evidence type="ECO:0000256" key="6">
    <source>
        <dbReference type="PROSITE-ProRule" id="PRU00169"/>
    </source>
</evidence>
<feature type="domain" description="OmpR/PhoB-type" evidence="9">
    <location>
        <begin position="159"/>
        <end position="264"/>
    </location>
</feature>
<accession>A0ABU7U203</accession>
<gene>
    <name evidence="10" type="ORF">DOFOFD_05010</name>
</gene>
<keyword evidence="1 6" id="KW-0597">Phosphoprotein</keyword>
<keyword evidence="5" id="KW-0804">Transcription</keyword>
<dbReference type="PANTHER" id="PTHR48111">
    <property type="entry name" value="REGULATOR OF RPOS"/>
    <property type="match status" value="1"/>
</dbReference>
<dbReference type="Pfam" id="PF00072">
    <property type="entry name" value="Response_reg"/>
    <property type="match status" value="1"/>
</dbReference>
<evidence type="ECO:0000259" key="9">
    <source>
        <dbReference type="PROSITE" id="PS51755"/>
    </source>
</evidence>
<dbReference type="PANTHER" id="PTHR48111:SF4">
    <property type="entry name" value="DNA-BINDING DUAL TRANSCRIPTIONAL REGULATOR OMPR"/>
    <property type="match status" value="1"/>
</dbReference>
<dbReference type="Proteomes" id="UP001312908">
    <property type="component" value="Unassembled WGS sequence"/>
</dbReference>
<evidence type="ECO:0000256" key="5">
    <source>
        <dbReference type="ARBA" id="ARBA00023163"/>
    </source>
</evidence>
<feature type="domain" description="Response regulatory" evidence="8">
    <location>
        <begin position="31"/>
        <end position="145"/>
    </location>
</feature>
<keyword evidence="3" id="KW-0805">Transcription regulation</keyword>
<evidence type="ECO:0000256" key="2">
    <source>
        <dbReference type="ARBA" id="ARBA00023012"/>
    </source>
</evidence>
<dbReference type="Pfam" id="PF00486">
    <property type="entry name" value="Trans_reg_C"/>
    <property type="match status" value="1"/>
</dbReference>
<proteinExistence type="predicted"/>
<dbReference type="SMART" id="SM00448">
    <property type="entry name" value="REC"/>
    <property type="match status" value="1"/>
</dbReference>
<evidence type="ECO:0000313" key="11">
    <source>
        <dbReference type="Proteomes" id="UP001312908"/>
    </source>
</evidence>
<name>A0ABU7U203_9PROT</name>
<dbReference type="SMART" id="SM00862">
    <property type="entry name" value="Trans_reg_C"/>
    <property type="match status" value="1"/>
</dbReference>
<dbReference type="GO" id="GO:0003677">
    <property type="term" value="F:DNA binding"/>
    <property type="evidence" value="ECO:0007669"/>
    <property type="project" value="UniProtKB-KW"/>
</dbReference>
<dbReference type="Gene3D" id="3.40.50.2300">
    <property type="match status" value="1"/>
</dbReference>
<dbReference type="SUPFAM" id="SSF46894">
    <property type="entry name" value="C-terminal effector domain of the bipartite response regulators"/>
    <property type="match status" value="1"/>
</dbReference>
<dbReference type="EMBL" id="JAWJZY010000002">
    <property type="protein sequence ID" value="MEE8658366.1"/>
    <property type="molecule type" value="Genomic_DNA"/>
</dbReference>
<keyword evidence="2" id="KW-0902">Two-component regulatory system</keyword>
<evidence type="ECO:0000313" key="10">
    <source>
        <dbReference type="EMBL" id="MEE8658366.1"/>
    </source>
</evidence>
<keyword evidence="4 7" id="KW-0238">DNA-binding</keyword>
<evidence type="ECO:0000256" key="4">
    <source>
        <dbReference type="ARBA" id="ARBA00023125"/>
    </source>
</evidence>
<dbReference type="PROSITE" id="PS50110">
    <property type="entry name" value="RESPONSE_REGULATORY"/>
    <property type="match status" value="1"/>
</dbReference>
<evidence type="ECO:0000256" key="1">
    <source>
        <dbReference type="ARBA" id="ARBA00022553"/>
    </source>
</evidence>
<keyword evidence="11" id="KW-1185">Reference proteome</keyword>
<dbReference type="InterPro" id="IPR001867">
    <property type="entry name" value="OmpR/PhoB-type_DNA-bd"/>
</dbReference>
<dbReference type="CDD" id="cd00383">
    <property type="entry name" value="trans_reg_C"/>
    <property type="match status" value="1"/>
</dbReference>
<evidence type="ECO:0000256" key="3">
    <source>
        <dbReference type="ARBA" id="ARBA00023015"/>
    </source>
</evidence>
<sequence>MAAGRNVTIGNDTCISSPIPSIFTTMSTRPHLLVVDDDREIRALLARYLERNDFRVSTARDCVEARQVWERGHYQLAVLDLMLPGESGLDIARWLRGEDDSLPIIFLTAMGDETNRILGLELGADDYLAKPFNPRELLARIRAVLRRSNPPEKPLALNEGIITFADYRLDLDRRHLLSPQGGEISLTGGEYDLLRLFLQRPNRVLTRDMLSDLLRGRQSGAFDRAIDVAVGRLRRKLEQGLPPGNGAASHIIKTVRSGGYVLAATVHAVPDA</sequence>
<dbReference type="InterPro" id="IPR001789">
    <property type="entry name" value="Sig_transdc_resp-reg_receiver"/>
</dbReference>
<protein>
    <submittedName>
        <fullName evidence="10">DNA-binding response regulator</fullName>
    </submittedName>
</protein>
<dbReference type="Gene3D" id="1.10.10.10">
    <property type="entry name" value="Winged helix-like DNA-binding domain superfamily/Winged helix DNA-binding domain"/>
    <property type="match status" value="1"/>
</dbReference>
<dbReference type="InterPro" id="IPR016032">
    <property type="entry name" value="Sig_transdc_resp-reg_C-effctor"/>
</dbReference>